<comment type="caution">
    <text evidence="5">The sequence shown here is derived from an EMBL/GenBank/DDBJ whole genome shotgun (WGS) entry which is preliminary data.</text>
</comment>
<dbReference type="RefSeq" id="WP_182845243.1">
    <property type="nucleotide sequence ID" value="NZ_BAAALP010000036.1"/>
</dbReference>
<comment type="similarity">
    <text evidence="1">Belongs to the bacterial solute-binding protein 1 family.</text>
</comment>
<keyword evidence="3 4" id="KW-0732">Signal</keyword>
<evidence type="ECO:0000256" key="1">
    <source>
        <dbReference type="ARBA" id="ARBA00008520"/>
    </source>
</evidence>
<dbReference type="Gene3D" id="3.40.190.10">
    <property type="entry name" value="Periplasmic binding protein-like II"/>
    <property type="match status" value="2"/>
</dbReference>
<dbReference type="SUPFAM" id="SSF53850">
    <property type="entry name" value="Periplasmic binding protein-like II"/>
    <property type="match status" value="1"/>
</dbReference>
<organism evidence="5 6">
    <name type="scientific">Actinomadura namibiensis</name>
    <dbReference type="NCBI Taxonomy" id="182080"/>
    <lineage>
        <taxon>Bacteria</taxon>
        <taxon>Bacillati</taxon>
        <taxon>Actinomycetota</taxon>
        <taxon>Actinomycetes</taxon>
        <taxon>Streptosporangiales</taxon>
        <taxon>Thermomonosporaceae</taxon>
        <taxon>Actinomadura</taxon>
    </lineage>
</organism>
<protein>
    <submittedName>
        <fullName evidence="5">ABC-type glycerol-3-phosphate transport system substrate-binding protein</fullName>
    </submittedName>
</protein>
<dbReference type="AlphaFoldDB" id="A0A7W3LRG1"/>
<dbReference type="PANTHER" id="PTHR43649">
    <property type="entry name" value="ARABINOSE-BINDING PROTEIN-RELATED"/>
    <property type="match status" value="1"/>
</dbReference>
<dbReference type="GO" id="GO:0055085">
    <property type="term" value="P:transmembrane transport"/>
    <property type="evidence" value="ECO:0007669"/>
    <property type="project" value="InterPro"/>
</dbReference>
<keyword evidence="2" id="KW-0813">Transport</keyword>
<dbReference type="PROSITE" id="PS51257">
    <property type="entry name" value="PROKAR_LIPOPROTEIN"/>
    <property type="match status" value="1"/>
</dbReference>
<evidence type="ECO:0000256" key="3">
    <source>
        <dbReference type="ARBA" id="ARBA00022729"/>
    </source>
</evidence>
<keyword evidence="6" id="KW-1185">Reference proteome</keyword>
<dbReference type="InterPro" id="IPR050490">
    <property type="entry name" value="Bact_solute-bd_prot1"/>
</dbReference>
<evidence type="ECO:0000256" key="2">
    <source>
        <dbReference type="ARBA" id="ARBA00022448"/>
    </source>
</evidence>
<sequence length="429" mass="47180">MKPTMPSRVTALSAAAVLLALAGCSSGGDSGGDSAGKKTEIKLYNDKGAWSKYFYEMGTLSKQEIGLGMKPVGYTDEPSYTAFIKASFRTKVKPDLFTWTTGGRLREIVKQNQVADTSAIWREAVGSGDLPRSLQDYYTIDGKQYCVPLNTAYWGMFYNKKIFAEHRLKPPTTWAELMKVADTLKGKGQVPFHHTTPTSLFSFVWFGQLLAGTDPDLYERLNTGKASYTDPGVVKVMERWKGLIEGGYFSEPGDKADPADHFKSGKAAMVMSGTWFNTSMTQRGLKQGTDYGFFFVPNVEPSLPKTSLIFESGPLCSLRKAPDPEASTRFLKWWITPKAQGTWANSRGDVSGNPKVRAADPELGAITKEAASDRYRLALRYFEAAPAPVLTAVLDGLSGFLVKPGTYMKVLQDIQKANDQYWKTQGSGS</sequence>
<name>A0A7W3LRG1_ACTNM</name>
<gene>
    <name evidence="5" type="ORF">HNR61_004631</name>
</gene>
<dbReference type="Proteomes" id="UP000572680">
    <property type="component" value="Unassembled WGS sequence"/>
</dbReference>
<reference evidence="5 6" key="1">
    <citation type="submission" date="2020-08" db="EMBL/GenBank/DDBJ databases">
        <title>Genomic Encyclopedia of Type Strains, Phase IV (KMG-IV): sequencing the most valuable type-strain genomes for metagenomic binning, comparative biology and taxonomic classification.</title>
        <authorList>
            <person name="Goeker M."/>
        </authorList>
    </citation>
    <scope>NUCLEOTIDE SEQUENCE [LARGE SCALE GENOMIC DNA]</scope>
    <source>
        <strain evidence="5 6">DSM 44197</strain>
    </source>
</reference>
<feature type="signal peptide" evidence="4">
    <location>
        <begin position="1"/>
        <end position="22"/>
    </location>
</feature>
<proteinExistence type="inferred from homology"/>
<dbReference type="InterPro" id="IPR006061">
    <property type="entry name" value="SBP_1_CS"/>
</dbReference>
<dbReference type="PANTHER" id="PTHR43649:SF14">
    <property type="entry name" value="BLR3389 PROTEIN"/>
    <property type="match status" value="1"/>
</dbReference>
<dbReference type="PROSITE" id="PS01037">
    <property type="entry name" value="SBP_BACTERIAL_1"/>
    <property type="match status" value="1"/>
</dbReference>
<evidence type="ECO:0000256" key="4">
    <source>
        <dbReference type="SAM" id="SignalP"/>
    </source>
</evidence>
<feature type="chain" id="PRO_5039496615" evidence="4">
    <location>
        <begin position="23"/>
        <end position="429"/>
    </location>
</feature>
<accession>A0A7W3LRG1</accession>
<dbReference type="Pfam" id="PF13416">
    <property type="entry name" value="SBP_bac_8"/>
    <property type="match status" value="1"/>
</dbReference>
<evidence type="ECO:0000313" key="6">
    <source>
        <dbReference type="Proteomes" id="UP000572680"/>
    </source>
</evidence>
<dbReference type="InterPro" id="IPR006059">
    <property type="entry name" value="SBP"/>
</dbReference>
<evidence type="ECO:0000313" key="5">
    <source>
        <dbReference type="EMBL" id="MBA8952981.1"/>
    </source>
</evidence>
<dbReference type="EMBL" id="JACJIA010000006">
    <property type="protein sequence ID" value="MBA8952981.1"/>
    <property type="molecule type" value="Genomic_DNA"/>
</dbReference>